<name>U5VNE0_9ACTN</name>
<protein>
    <submittedName>
        <fullName evidence="3">Uncharacterized protein</fullName>
    </submittedName>
</protein>
<feature type="transmembrane region" description="Helical" evidence="2">
    <location>
        <begin position="66"/>
        <end position="85"/>
    </location>
</feature>
<dbReference type="STRING" id="1246995.AFR_00140"/>
<evidence type="ECO:0000256" key="2">
    <source>
        <dbReference type="SAM" id="Phobius"/>
    </source>
</evidence>
<gene>
    <name evidence="3" type="ORF">AFR_00140</name>
</gene>
<sequence>MTMTLTPVPPATPTAHRQAAAALARAEIRMFLRSPALGAGVAITAGLCTTWGWTAEPTWDMFTTNAGMAALVLTGVVWLLAHLAASRDHRHGAKEASSTLPATPERRTLALLALVPTAGVIGLVTFGIELIALLPSWPAGLFDPWNALVTVVLPMIGAAVGVAVGRWLPATAAGPLSLFAGTAVLAMMPVFGHAADALTWLLFPVVLVESSAPGLPRPTGWHFLYLFALVVLAVAGALLRHRRAVPALVVILALVPGTIAVQRQVDGRLPAGPATEAAVAALLAPAAQRCERHGRVSYCPLRGYDGWVPHWREAIEPVVRAVPAAAGELPEVRQGEGTATSASVGLRWSRRGGWAEDSRIGLRQEYVRALMGLPDRESGVLPEQNGGTSPAGEETLGRGPQCSGAGQLRTVVALYLVAQAAPDGSWLLGGDDRVEIGQMQFGAPERAAAAQLLDVPPQQVTAWLSDNWAAVRSPVAARALPFGIADLPGSTGGGEAACP</sequence>
<dbReference type="EMBL" id="CP006272">
    <property type="protein sequence ID" value="AGZ38317.1"/>
    <property type="molecule type" value="Genomic_DNA"/>
</dbReference>
<feature type="transmembrane region" description="Helical" evidence="2">
    <location>
        <begin position="109"/>
        <end position="133"/>
    </location>
</feature>
<feature type="transmembrane region" description="Helical" evidence="2">
    <location>
        <begin position="35"/>
        <end position="54"/>
    </location>
</feature>
<dbReference type="eggNOG" id="ENOG5031VPU">
    <property type="taxonomic scope" value="Bacteria"/>
</dbReference>
<keyword evidence="2" id="KW-0812">Transmembrane</keyword>
<keyword evidence="2" id="KW-1133">Transmembrane helix</keyword>
<feature type="transmembrane region" description="Helical" evidence="2">
    <location>
        <begin position="176"/>
        <end position="203"/>
    </location>
</feature>
<evidence type="ECO:0000256" key="1">
    <source>
        <dbReference type="SAM" id="MobiDB-lite"/>
    </source>
</evidence>
<dbReference type="Proteomes" id="UP000017746">
    <property type="component" value="Chromosome"/>
</dbReference>
<reference evidence="3 4" key="1">
    <citation type="journal article" date="2014" name="J. Biotechnol.">
        <title>Complete genome sequence of the actinobacterium Actinoplanes friuliensis HAG 010964, producer of the lipopeptide antibiotic friulimycin.</title>
        <authorList>
            <person name="Ruckert C."/>
            <person name="Szczepanowski R."/>
            <person name="Albersmeier A."/>
            <person name="Goesmann A."/>
            <person name="Fischer N."/>
            <person name="Steinkamper A."/>
            <person name="Puhler A."/>
            <person name="Biener R."/>
            <person name="Schwartz D."/>
            <person name="Kalinowski J."/>
        </authorList>
    </citation>
    <scope>NUCLEOTIDE SEQUENCE [LARGE SCALE GENOMIC DNA]</scope>
    <source>
        <strain evidence="3 4">DSM 7358</strain>
    </source>
</reference>
<dbReference type="PATRIC" id="fig|1246995.3.peg.29"/>
<dbReference type="HOGENOM" id="CLU_560064_0_0_11"/>
<feature type="region of interest" description="Disordered" evidence="1">
    <location>
        <begin position="377"/>
        <end position="402"/>
    </location>
</feature>
<organism evidence="3 4">
    <name type="scientific">Actinoplanes friuliensis DSM 7358</name>
    <dbReference type="NCBI Taxonomy" id="1246995"/>
    <lineage>
        <taxon>Bacteria</taxon>
        <taxon>Bacillati</taxon>
        <taxon>Actinomycetota</taxon>
        <taxon>Actinomycetes</taxon>
        <taxon>Micromonosporales</taxon>
        <taxon>Micromonosporaceae</taxon>
        <taxon>Actinoplanes</taxon>
    </lineage>
</organism>
<dbReference type="OrthoDB" id="3665898at2"/>
<feature type="transmembrane region" description="Helical" evidence="2">
    <location>
        <begin position="145"/>
        <end position="164"/>
    </location>
</feature>
<evidence type="ECO:0000313" key="3">
    <source>
        <dbReference type="EMBL" id="AGZ38317.1"/>
    </source>
</evidence>
<dbReference type="KEGG" id="afs:AFR_00140"/>
<evidence type="ECO:0000313" key="4">
    <source>
        <dbReference type="Proteomes" id="UP000017746"/>
    </source>
</evidence>
<keyword evidence="2" id="KW-0472">Membrane</keyword>
<dbReference type="RefSeq" id="WP_023357261.1">
    <property type="nucleotide sequence ID" value="NC_022657.1"/>
</dbReference>
<proteinExistence type="predicted"/>
<feature type="transmembrane region" description="Helical" evidence="2">
    <location>
        <begin position="223"/>
        <end position="239"/>
    </location>
</feature>
<feature type="transmembrane region" description="Helical" evidence="2">
    <location>
        <begin position="244"/>
        <end position="261"/>
    </location>
</feature>
<dbReference type="AlphaFoldDB" id="U5VNE0"/>
<keyword evidence="4" id="KW-1185">Reference proteome</keyword>
<accession>U5VNE0</accession>